<feature type="region of interest" description="Disordered" evidence="1">
    <location>
        <begin position="30"/>
        <end position="59"/>
    </location>
</feature>
<name>A0A9D1SNC1_9FIRM</name>
<evidence type="ECO:0000256" key="1">
    <source>
        <dbReference type="SAM" id="MobiDB-lite"/>
    </source>
</evidence>
<evidence type="ECO:0000313" key="2">
    <source>
        <dbReference type="EMBL" id="HIU68733.1"/>
    </source>
</evidence>
<accession>A0A9D1SNC1</accession>
<proteinExistence type="predicted"/>
<reference evidence="2" key="1">
    <citation type="submission" date="2020-10" db="EMBL/GenBank/DDBJ databases">
        <authorList>
            <person name="Gilroy R."/>
        </authorList>
    </citation>
    <scope>NUCLEOTIDE SEQUENCE</scope>
    <source>
        <strain evidence="2">CHK176-6737</strain>
    </source>
</reference>
<sequence length="67" mass="7216">MKRALIIALCAAVLTLLVPMILSFDVEKAGTAEKEETSVSEKETDGEKTAEEETAADQSELITIFEG</sequence>
<protein>
    <submittedName>
        <fullName evidence="2">Uncharacterized protein</fullName>
    </submittedName>
</protein>
<gene>
    <name evidence="2" type="ORF">IAD23_02095</name>
</gene>
<comment type="caution">
    <text evidence="2">The sequence shown here is derived from an EMBL/GenBank/DDBJ whole genome shotgun (WGS) entry which is preliminary data.</text>
</comment>
<dbReference type="Proteomes" id="UP000824125">
    <property type="component" value="Unassembled WGS sequence"/>
</dbReference>
<evidence type="ECO:0000313" key="3">
    <source>
        <dbReference type="Proteomes" id="UP000824125"/>
    </source>
</evidence>
<reference evidence="2" key="2">
    <citation type="journal article" date="2021" name="PeerJ">
        <title>Extensive microbial diversity within the chicken gut microbiome revealed by metagenomics and culture.</title>
        <authorList>
            <person name="Gilroy R."/>
            <person name="Ravi A."/>
            <person name="Getino M."/>
            <person name="Pursley I."/>
            <person name="Horton D.L."/>
            <person name="Alikhan N.F."/>
            <person name="Baker D."/>
            <person name="Gharbi K."/>
            <person name="Hall N."/>
            <person name="Watson M."/>
            <person name="Adriaenssens E.M."/>
            <person name="Foster-Nyarko E."/>
            <person name="Jarju S."/>
            <person name="Secka A."/>
            <person name="Antonio M."/>
            <person name="Oren A."/>
            <person name="Chaudhuri R.R."/>
            <person name="La Ragione R."/>
            <person name="Hildebrand F."/>
            <person name="Pallen M.J."/>
        </authorList>
    </citation>
    <scope>NUCLEOTIDE SEQUENCE</scope>
    <source>
        <strain evidence="2">CHK176-6737</strain>
    </source>
</reference>
<organism evidence="2 3">
    <name type="scientific">Candidatus Scybalenecus merdavium</name>
    <dbReference type="NCBI Taxonomy" id="2840939"/>
    <lineage>
        <taxon>Bacteria</taxon>
        <taxon>Bacillati</taxon>
        <taxon>Bacillota</taxon>
        <taxon>Clostridia</taxon>
        <taxon>Eubacteriales</taxon>
        <taxon>Oscillospiraceae</taxon>
        <taxon>Oscillospiraceae incertae sedis</taxon>
        <taxon>Candidatus Scybalenecus</taxon>
    </lineage>
</organism>
<dbReference type="EMBL" id="DVNM01000012">
    <property type="protein sequence ID" value="HIU68733.1"/>
    <property type="molecule type" value="Genomic_DNA"/>
</dbReference>
<feature type="compositionally biased region" description="Basic and acidic residues" evidence="1">
    <location>
        <begin position="30"/>
        <end position="51"/>
    </location>
</feature>
<dbReference type="AlphaFoldDB" id="A0A9D1SNC1"/>